<evidence type="ECO:0000256" key="8">
    <source>
        <dbReference type="SAM" id="MobiDB-lite"/>
    </source>
</evidence>
<comment type="similarity">
    <text evidence="2">Belongs to the universal ribosomal protein uL29 family.</text>
</comment>
<protein>
    <recommendedName>
        <fullName evidence="6">Large ribosomal subunit protein uL29m</fullName>
    </recommendedName>
    <alternativeName>
        <fullName evidence="7">54S ribosomal protein L4, mitochondrial</fullName>
    </alternativeName>
</protein>
<keyword evidence="10" id="KW-1185">Reference proteome</keyword>
<dbReference type="GO" id="GO:0032543">
    <property type="term" value="P:mitochondrial translation"/>
    <property type="evidence" value="ECO:0007669"/>
    <property type="project" value="TreeGrafter"/>
</dbReference>
<dbReference type="GO" id="GO:0005762">
    <property type="term" value="C:mitochondrial large ribosomal subunit"/>
    <property type="evidence" value="ECO:0007669"/>
    <property type="project" value="TreeGrafter"/>
</dbReference>
<evidence type="ECO:0000256" key="1">
    <source>
        <dbReference type="ARBA" id="ARBA00004173"/>
    </source>
</evidence>
<evidence type="ECO:0000313" key="9">
    <source>
        <dbReference type="EMBL" id="TKA71810.1"/>
    </source>
</evidence>
<sequence length="262" mass="29751">MHCTSASLLKINLLSSSSRASALPPSFLLPAFIQTSPFSSNPSHNARKDHNRNRGVSALRHTGIGKNQRLSVRVSALPQPVLSPARRSAVEVDPDHGLWAFFPKERTRLSTPEELNMRGRGWTIQELRAKDWDDLHKLWWTCVKERNRIATGEVERKRLGGRFGMYGEFEAGERLKEVKGTMSGVRFVLTERWYAWENARVQGMEDEEVDLYADVEMGERAYVPSEEREDAFSLGSEDDARSDRTRSLPPPAVSRSSRDVRV</sequence>
<feature type="region of interest" description="Disordered" evidence="8">
    <location>
        <begin position="224"/>
        <end position="262"/>
    </location>
</feature>
<evidence type="ECO:0000313" key="10">
    <source>
        <dbReference type="Proteomes" id="UP000309340"/>
    </source>
</evidence>
<dbReference type="STRING" id="329884.A0A4U0X5U6"/>
<gene>
    <name evidence="9" type="ORF">B0A55_06920</name>
</gene>
<dbReference type="Proteomes" id="UP000309340">
    <property type="component" value="Unassembled WGS sequence"/>
</dbReference>
<dbReference type="PANTHER" id="PTHR21183:SF18">
    <property type="entry name" value="LARGE RIBOSOMAL SUBUNIT PROTEIN UL29M"/>
    <property type="match status" value="1"/>
</dbReference>
<evidence type="ECO:0000256" key="2">
    <source>
        <dbReference type="ARBA" id="ARBA00009254"/>
    </source>
</evidence>
<dbReference type="Gene3D" id="6.10.330.20">
    <property type="match status" value="1"/>
</dbReference>
<evidence type="ECO:0000256" key="7">
    <source>
        <dbReference type="ARBA" id="ARBA00035399"/>
    </source>
</evidence>
<reference evidence="9 10" key="1">
    <citation type="submission" date="2017-03" db="EMBL/GenBank/DDBJ databases">
        <title>Genomes of endolithic fungi from Antarctica.</title>
        <authorList>
            <person name="Coleine C."/>
            <person name="Masonjones S."/>
            <person name="Stajich J.E."/>
        </authorList>
    </citation>
    <scope>NUCLEOTIDE SEQUENCE [LARGE SCALE GENOMIC DNA]</scope>
    <source>
        <strain evidence="9 10">CCFEE 5184</strain>
    </source>
</reference>
<evidence type="ECO:0000256" key="3">
    <source>
        <dbReference type="ARBA" id="ARBA00022980"/>
    </source>
</evidence>
<dbReference type="InterPro" id="IPR038340">
    <property type="entry name" value="MRP-L47_sf"/>
</dbReference>
<comment type="caution">
    <text evidence="9">The sequence shown here is derived from an EMBL/GenBank/DDBJ whole genome shotgun (WGS) entry which is preliminary data.</text>
</comment>
<comment type="subcellular location">
    <subcellularLocation>
        <location evidence="1">Mitochondrion</location>
    </subcellularLocation>
</comment>
<keyword evidence="3" id="KW-0689">Ribosomal protein</keyword>
<dbReference type="Pfam" id="PF06984">
    <property type="entry name" value="MRP-L47"/>
    <property type="match status" value="1"/>
</dbReference>
<accession>A0A4U0X5U6</accession>
<dbReference type="InterPro" id="IPR010729">
    <property type="entry name" value="Ribosomal_uL29_mit"/>
</dbReference>
<evidence type="ECO:0000256" key="5">
    <source>
        <dbReference type="ARBA" id="ARBA00023274"/>
    </source>
</evidence>
<keyword evidence="5" id="KW-0687">Ribonucleoprotein</keyword>
<dbReference type="OrthoDB" id="270763at2759"/>
<name>A0A4U0X5U6_9PEZI</name>
<dbReference type="PANTHER" id="PTHR21183">
    <property type="entry name" value="RIBOSOMAL PROTEIN L47, MITOCHONDRIAL-RELATED"/>
    <property type="match status" value="1"/>
</dbReference>
<dbReference type="EMBL" id="NAJQ01000335">
    <property type="protein sequence ID" value="TKA71810.1"/>
    <property type="molecule type" value="Genomic_DNA"/>
</dbReference>
<dbReference type="AlphaFoldDB" id="A0A4U0X5U6"/>
<dbReference type="GO" id="GO:0003735">
    <property type="term" value="F:structural constituent of ribosome"/>
    <property type="evidence" value="ECO:0007669"/>
    <property type="project" value="InterPro"/>
</dbReference>
<proteinExistence type="inferred from homology"/>
<organism evidence="9 10">
    <name type="scientific">Friedmanniomyces simplex</name>
    <dbReference type="NCBI Taxonomy" id="329884"/>
    <lineage>
        <taxon>Eukaryota</taxon>
        <taxon>Fungi</taxon>
        <taxon>Dikarya</taxon>
        <taxon>Ascomycota</taxon>
        <taxon>Pezizomycotina</taxon>
        <taxon>Dothideomycetes</taxon>
        <taxon>Dothideomycetidae</taxon>
        <taxon>Mycosphaerellales</taxon>
        <taxon>Teratosphaeriaceae</taxon>
        <taxon>Friedmanniomyces</taxon>
    </lineage>
</organism>
<evidence type="ECO:0000256" key="4">
    <source>
        <dbReference type="ARBA" id="ARBA00023128"/>
    </source>
</evidence>
<evidence type="ECO:0000256" key="6">
    <source>
        <dbReference type="ARBA" id="ARBA00035289"/>
    </source>
</evidence>
<keyword evidence="4" id="KW-0496">Mitochondrion</keyword>